<evidence type="ECO:0000313" key="2">
    <source>
        <dbReference type="RefSeq" id="XP_074234364.1"/>
    </source>
</evidence>
<reference evidence="2" key="1">
    <citation type="submission" date="2025-08" db="UniProtKB">
        <authorList>
            <consortium name="RefSeq"/>
        </authorList>
    </citation>
    <scope>IDENTIFICATION</scope>
    <source>
        <tissue evidence="2">Blood</tissue>
    </source>
</reference>
<dbReference type="RefSeq" id="XP_074234364.1">
    <property type="nucleotide sequence ID" value="XM_074378263.1"/>
</dbReference>
<evidence type="ECO:0000313" key="1">
    <source>
        <dbReference type="Proteomes" id="UP001732780"/>
    </source>
</evidence>
<sequence>MEQIPLGDSRKIKRWMGRHVDLSLLLAPPPSISLPPLFASSPTPRNFSLPGLPNVSLRTQSPVRMAGPPAHAHSWMPAGPRGSEAPVPSQGSAPVAARLCRPVQLSGVDAVPWGRDPLAVKPSFSWKRLGKRERQRVKHVTVDFKKIQSLTSPAQLVCVNRSSTIRGILETQEHCSPKDLLLPTENGVLCSWPLNFSPLEMYIGASRGLHDVRHHSRQRAEVLVGTRLTCVEQDVPASGPEPATEHTLDSWLNEGLDGLFHVWAQSLNGTLSIVRFFRVASLDTGVQSRKADPEGLCSACVICHYPAETGCQAGAQRFQGSSLPAEAANRHLPGGGSSGFSSIGYYQILNGELAEQLRTDVALYPSYEDCGTVEKRIKDFIESLFIVLESEHLERATNNFGDKIPLLCIPFEKRDLVGLDTDSSVRMLVTQLEACIQAVLPCPHHLEAEPEPSEFLQNVVYNHLRQIPPFSLLLLSISLPPLFPSFLPPPIFSLPCCPSFSRRTQRIAGPPTHAQSVPAGRWFGSSSSQPGIGHKTFSALSPGRPLAPALGRGLWLWK</sequence>
<name>A0AC58RIJ8_CAMBA</name>
<keyword evidence="1" id="KW-1185">Reference proteome</keyword>
<proteinExistence type="predicted"/>
<accession>A0AC58RIJ8</accession>
<protein>
    <submittedName>
        <fullName evidence="2">Uncharacterized protein LOC123615342 isoform X1</fullName>
    </submittedName>
</protein>
<gene>
    <name evidence="2" type="primary">LOC123615342</name>
</gene>
<organism evidence="1 2">
    <name type="scientific">Camelus bactrianus</name>
    <name type="common">Bactrian camel</name>
    <dbReference type="NCBI Taxonomy" id="9837"/>
    <lineage>
        <taxon>Eukaryota</taxon>
        <taxon>Metazoa</taxon>
        <taxon>Chordata</taxon>
        <taxon>Craniata</taxon>
        <taxon>Vertebrata</taxon>
        <taxon>Euteleostomi</taxon>
        <taxon>Mammalia</taxon>
        <taxon>Eutheria</taxon>
        <taxon>Laurasiatheria</taxon>
        <taxon>Artiodactyla</taxon>
        <taxon>Tylopoda</taxon>
        <taxon>Camelidae</taxon>
        <taxon>Camelus</taxon>
    </lineage>
</organism>
<dbReference type="Proteomes" id="UP001732780">
    <property type="component" value="Chromosome 14"/>
</dbReference>